<accession>A0A0A9WGZ5</accession>
<keyword evidence="1" id="KW-0378">Hydrolase</keyword>
<dbReference type="EMBL" id="GBHO01035887">
    <property type="protein sequence ID" value="JAG07717.1"/>
    <property type="molecule type" value="Transcribed_RNA"/>
</dbReference>
<evidence type="ECO:0000313" key="1">
    <source>
        <dbReference type="EMBL" id="JAG07717.1"/>
    </source>
</evidence>
<gene>
    <name evidence="1" type="primary">spn-E_8</name>
    <name evidence="1" type="ORF">CM83_104435</name>
</gene>
<dbReference type="AlphaFoldDB" id="A0A0A9WGZ5"/>
<sequence>MEDFDKTSKSLKRKLISSSKEVDAVYEAGKAINETDPSKTATFKGMFHELEKYFSKFESIWEELVDIYDDCGRTADFPSSTDKRLQANVREYYYKSNTIYEGLMHNKFF</sequence>
<keyword evidence="1" id="KW-0547">Nucleotide-binding</keyword>
<reference evidence="1" key="2">
    <citation type="submission" date="2014-07" db="EMBL/GenBank/DDBJ databases">
        <authorList>
            <person name="Hull J."/>
        </authorList>
    </citation>
    <scope>NUCLEOTIDE SEQUENCE</scope>
</reference>
<reference evidence="1" key="1">
    <citation type="journal article" date="2014" name="PLoS ONE">
        <title>Transcriptome-Based Identification of ABC Transporters in the Western Tarnished Plant Bug Lygus hesperus.</title>
        <authorList>
            <person name="Hull J.J."/>
            <person name="Chaney K."/>
            <person name="Geib S.M."/>
            <person name="Fabrick J.A."/>
            <person name="Brent C.S."/>
            <person name="Walsh D."/>
            <person name="Lavine L.C."/>
        </authorList>
    </citation>
    <scope>NUCLEOTIDE SEQUENCE</scope>
</reference>
<organism evidence="1">
    <name type="scientific">Lygus hesperus</name>
    <name type="common">Western plant bug</name>
    <dbReference type="NCBI Taxonomy" id="30085"/>
    <lineage>
        <taxon>Eukaryota</taxon>
        <taxon>Metazoa</taxon>
        <taxon>Ecdysozoa</taxon>
        <taxon>Arthropoda</taxon>
        <taxon>Hexapoda</taxon>
        <taxon>Insecta</taxon>
        <taxon>Pterygota</taxon>
        <taxon>Neoptera</taxon>
        <taxon>Paraneoptera</taxon>
        <taxon>Hemiptera</taxon>
        <taxon>Heteroptera</taxon>
        <taxon>Panheteroptera</taxon>
        <taxon>Cimicomorpha</taxon>
        <taxon>Miridae</taxon>
        <taxon>Mirini</taxon>
        <taxon>Lygus</taxon>
    </lineage>
</organism>
<name>A0A0A9WGZ5_LYGHE</name>
<keyword evidence="1" id="KW-0347">Helicase</keyword>
<feature type="non-terminal residue" evidence="1">
    <location>
        <position position="109"/>
    </location>
</feature>
<dbReference type="GO" id="GO:0004386">
    <property type="term" value="F:helicase activity"/>
    <property type="evidence" value="ECO:0007669"/>
    <property type="project" value="UniProtKB-KW"/>
</dbReference>
<protein>
    <submittedName>
        <fullName evidence="1">Putative ATP-dependent RNA helicase spindle-E</fullName>
    </submittedName>
</protein>
<keyword evidence="1" id="KW-0067">ATP-binding</keyword>
<proteinExistence type="predicted"/>